<keyword evidence="2 14" id="KW-0479">Metal-binding</keyword>
<dbReference type="EC" id="3.1.-.-" evidence="14"/>
<evidence type="ECO:0000256" key="4">
    <source>
        <dbReference type="ARBA" id="ARBA00022801"/>
    </source>
</evidence>
<keyword evidence="11 14" id="KW-0464">Manganese</keyword>
<dbReference type="Gene3D" id="3.90.320.10">
    <property type="match status" value="1"/>
</dbReference>
<comment type="cofactor">
    <cofactor evidence="14">
        <name>Mg(2+)</name>
        <dbReference type="ChEBI" id="CHEBI:18420"/>
    </cofactor>
    <cofactor evidence="14">
        <name>Mn(2+)</name>
        <dbReference type="ChEBI" id="CHEBI:29035"/>
    </cofactor>
</comment>
<dbReference type="GO" id="GO:0051536">
    <property type="term" value="F:iron-sulfur cluster binding"/>
    <property type="evidence" value="ECO:0007669"/>
    <property type="project" value="UniProtKB-KW"/>
</dbReference>
<dbReference type="NCBIfam" id="TIGR00287">
    <property type="entry name" value="cas1"/>
    <property type="match status" value="1"/>
</dbReference>
<evidence type="ECO:0000256" key="10">
    <source>
        <dbReference type="ARBA" id="ARBA00023125"/>
    </source>
</evidence>
<accession>A0A4U1JJB6</accession>
<name>A0A4U1JJB6_9BACT</name>
<dbReference type="PANTHER" id="PTHR34353">
    <property type="entry name" value="CRISPR-ASSOCIATED ENDONUCLEASE CAS1 1"/>
    <property type="match status" value="1"/>
</dbReference>
<dbReference type="Proteomes" id="UP000309215">
    <property type="component" value="Unassembled WGS sequence"/>
</dbReference>
<dbReference type="InterPro" id="IPR022765">
    <property type="entry name" value="Dna2/Cas4_DUF83"/>
</dbReference>
<evidence type="ECO:0000256" key="12">
    <source>
        <dbReference type="ARBA" id="ARBA00033996"/>
    </source>
</evidence>
<feature type="binding site" evidence="14">
    <location>
        <position position="441"/>
    </location>
    <ligand>
        <name>Mn(2+)</name>
        <dbReference type="ChEBI" id="CHEBI:29035"/>
    </ligand>
</feature>
<evidence type="ECO:0000313" key="16">
    <source>
        <dbReference type="EMBL" id="TKD12814.1"/>
    </source>
</evidence>
<keyword evidence="1 14" id="KW-0540">Nuclease</keyword>
<comment type="catalytic activity">
    <reaction evidence="12">
        <text>exonucleolytic cleavage in the 5'- to 3'-direction to yield nucleoside 3'-phosphates.</text>
        <dbReference type="EC" id="3.1.12.1"/>
    </reaction>
</comment>
<evidence type="ECO:0000256" key="14">
    <source>
        <dbReference type="HAMAP-Rule" id="MF_01470"/>
    </source>
</evidence>
<dbReference type="NCBIfam" id="TIGR03983">
    <property type="entry name" value="cas1_MYXAN"/>
    <property type="match status" value="1"/>
</dbReference>
<feature type="domain" description="DUF83" evidence="15">
    <location>
        <begin position="13"/>
        <end position="191"/>
    </location>
</feature>
<dbReference type="InterPro" id="IPR002729">
    <property type="entry name" value="CRISPR-assoc_Cas1"/>
</dbReference>
<dbReference type="RefSeq" id="WP_136927452.1">
    <property type="nucleotide sequence ID" value="NZ_SSMQ01000002.1"/>
</dbReference>
<dbReference type="InterPro" id="IPR011604">
    <property type="entry name" value="PDDEXK-like_dom_sf"/>
</dbReference>
<keyword evidence="9 14" id="KW-0051">Antiviral defense</keyword>
<dbReference type="Gene3D" id="3.100.10.20">
    <property type="entry name" value="CRISPR-associated endonuclease Cas1, N-terminal domain"/>
    <property type="match status" value="1"/>
</dbReference>
<protein>
    <recommendedName>
        <fullName evidence="14">CRISPR-associated endonuclease Cas1</fullName>
        <ecNumber evidence="14">3.1.-.-</ecNumber>
    </recommendedName>
</protein>
<keyword evidence="8" id="KW-0411">Iron-sulfur</keyword>
<evidence type="ECO:0000256" key="13">
    <source>
        <dbReference type="ARBA" id="ARBA00038592"/>
    </source>
</evidence>
<keyword evidence="10 14" id="KW-0238">DNA-binding</keyword>
<gene>
    <name evidence="14 16" type="primary">cas1</name>
    <name evidence="16" type="ORF">E8A74_03450</name>
</gene>
<dbReference type="Pfam" id="PF01867">
    <property type="entry name" value="Cas_Cas1"/>
    <property type="match status" value="1"/>
</dbReference>
<dbReference type="OrthoDB" id="9803119at2"/>
<reference evidence="16 17" key="1">
    <citation type="submission" date="2019-04" db="EMBL/GenBank/DDBJ databases">
        <authorList>
            <person name="Li Y."/>
            <person name="Wang J."/>
        </authorList>
    </citation>
    <scope>NUCLEOTIDE SEQUENCE [LARGE SCALE GENOMIC DNA]</scope>
    <source>
        <strain evidence="16 17">DSM 14668</strain>
    </source>
</reference>
<evidence type="ECO:0000256" key="11">
    <source>
        <dbReference type="ARBA" id="ARBA00023211"/>
    </source>
</evidence>
<evidence type="ECO:0000256" key="9">
    <source>
        <dbReference type="ARBA" id="ARBA00023118"/>
    </source>
</evidence>
<dbReference type="EMBL" id="SSMQ01000002">
    <property type="protein sequence ID" value="TKD12814.1"/>
    <property type="molecule type" value="Genomic_DNA"/>
</dbReference>
<dbReference type="PANTHER" id="PTHR34353:SF2">
    <property type="entry name" value="CRISPR-ASSOCIATED ENDONUCLEASE CAS1 1"/>
    <property type="match status" value="1"/>
</dbReference>
<dbReference type="GO" id="GO:0003677">
    <property type="term" value="F:DNA binding"/>
    <property type="evidence" value="ECO:0007669"/>
    <property type="project" value="UniProtKB-KW"/>
</dbReference>
<keyword evidence="6 14" id="KW-0460">Magnesium</keyword>
<dbReference type="InterPro" id="IPR023844">
    <property type="entry name" value="CRISPR-assoc_Cas1_MYXAN"/>
</dbReference>
<dbReference type="GO" id="GO:0004520">
    <property type="term" value="F:DNA endonuclease activity"/>
    <property type="evidence" value="ECO:0007669"/>
    <property type="project" value="InterPro"/>
</dbReference>
<dbReference type="GO" id="GO:0051607">
    <property type="term" value="P:defense response to virus"/>
    <property type="evidence" value="ECO:0007669"/>
    <property type="project" value="UniProtKB-UniRule"/>
</dbReference>
<evidence type="ECO:0000313" key="17">
    <source>
        <dbReference type="Proteomes" id="UP000309215"/>
    </source>
</evidence>
<comment type="subunit">
    <text evidence="13 14">Homodimer, forms a heterotetramer with a Cas2 homodimer.</text>
</comment>
<comment type="similarity">
    <text evidence="14">Belongs to the CRISPR-associated endonuclease Cas1 family.</text>
</comment>
<evidence type="ECO:0000256" key="8">
    <source>
        <dbReference type="ARBA" id="ARBA00023014"/>
    </source>
</evidence>
<dbReference type="AlphaFoldDB" id="A0A4U1JJB6"/>
<evidence type="ECO:0000256" key="3">
    <source>
        <dbReference type="ARBA" id="ARBA00022759"/>
    </source>
</evidence>
<dbReference type="InterPro" id="IPR013343">
    <property type="entry name" value="CRISPR-assoc_prot_Cas4"/>
</dbReference>
<evidence type="ECO:0000256" key="5">
    <source>
        <dbReference type="ARBA" id="ARBA00022839"/>
    </source>
</evidence>
<evidence type="ECO:0000256" key="1">
    <source>
        <dbReference type="ARBA" id="ARBA00022722"/>
    </source>
</evidence>
<dbReference type="Gene3D" id="1.20.120.920">
    <property type="entry name" value="CRISPR-associated endonuclease Cas1, C-terminal domain"/>
    <property type="match status" value="1"/>
</dbReference>
<feature type="binding site" evidence="14">
    <location>
        <position position="373"/>
    </location>
    <ligand>
        <name>Mn(2+)</name>
        <dbReference type="ChEBI" id="CHEBI:29035"/>
    </ligand>
</feature>
<sequence length="550" mass="61149">MDGSGDGAPLRVMALHALAYCERLFFLEEVEEIRVADARVYAGRTLHAELAREEGDGPSERFVLESEALGLRGEVDALRRRDGRWIPYEHKRGRCKRGEGKEAPEAWPSDRLQIGAYAMLVEEATGEAVPEGRLRYHADNVTVRVAIDEALRAEVRAAIQRGRALRATVERPPVTNNERLCTHCSLAPVCLPEEERLAKDEAHEPPRLVPKDDDRQALHVTSHGSRVGRSGDELVVTPREGDETRIPSRQTRHVVLHGGSQISTQALHLCAEREVGVSWVTTGGRFIGSLAAGAGAVQRRIRQYKALGEEDFALGLARRLVGAKLEGQLRFVLRSTRGDRERPAAVEAALEGLRRAVRGAHAAATVEELLGNEGAGAGAYFSTWNALLGDVDERLRYEGRTRRPPRDRVSALLGFGYALLLSDVTTALTSVGLEPAFGFYHRPRSSAPPLSLDLMELFRVPLVDMVVMASIRRGQWDPEEDFSVTGPRIWLSTSGKRKLVEVYERRRAEEWKHSVVGYSLSYGRMIELEARLLEKEWCGAPGLFAKFRLR</sequence>
<organism evidence="16 17">
    <name type="scientific">Polyangium fumosum</name>
    <dbReference type="NCBI Taxonomy" id="889272"/>
    <lineage>
        <taxon>Bacteria</taxon>
        <taxon>Pseudomonadati</taxon>
        <taxon>Myxococcota</taxon>
        <taxon>Polyangia</taxon>
        <taxon>Polyangiales</taxon>
        <taxon>Polyangiaceae</taxon>
        <taxon>Polyangium</taxon>
    </lineage>
</organism>
<dbReference type="GO" id="GO:0043571">
    <property type="term" value="P:maintenance of CRISPR repeat elements"/>
    <property type="evidence" value="ECO:0007669"/>
    <property type="project" value="UniProtKB-UniRule"/>
</dbReference>
<evidence type="ECO:0000259" key="15">
    <source>
        <dbReference type="Pfam" id="PF01930"/>
    </source>
</evidence>
<evidence type="ECO:0000256" key="7">
    <source>
        <dbReference type="ARBA" id="ARBA00023004"/>
    </source>
</evidence>
<keyword evidence="4 14" id="KW-0378">Hydrolase</keyword>
<proteinExistence type="inferred from homology"/>
<dbReference type="NCBIfam" id="TIGR00372">
    <property type="entry name" value="cas4"/>
    <property type="match status" value="1"/>
</dbReference>
<dbReference type="InterPro" id="IPR042206">
    <property type="entry name" value="CRISPR-assoc_Cas1_C"/>
</dbReference>
<keyword evidence="5" id="KW-0269">Exonuclease</keyword>
<keyword evidence="17" id="KW-1185">Reference proteome</keyword>
<dbReference type="GO" id="GO:0046872">
    <property type="term" value="F:metal ion binding"/>
    <property type="evidence" value="ECO:0007669"/>
    <property type="project" value="UniProtKB-UniRule"/>
</dbReference>
<keyword evidence="3 14" id="KW-0255">Endonuclease</keyword>
<evidence type="ECO:0000256" key="2">
    <source>
        <dbReference type="ARBA" id="ARBA00022723"/>
    </source>
</evidence>
<keyword evidence="7" id="KW-0408">Iron</keyword>
<dbReference type="InterPro" id="IPR050646">
    <property type="entry name" value="Cas1"/>
</dbReference>
<dbReference type="HAMAP" id="MF_01470">
    <property type="entry name" value="Cas1"/>
    <property type="match status" value="1"/>
</dbReference>
<dbReference type="InterPro" id="IPR042211">
    <property type="entry name" value="CRISPR-assoc_Cas1_N"/>
</dbReference>
<dbReference type="GO" id="GO:0004527">
    <property type="term" value="F:exonuclease activity"/>
    <property type="evidence" value="ECO:0007669"/>
    <property type="project" value="UniProtKB-KW"/>
</dbReference>
<comment type="caution">
    <text evidence="16">The sequence shown here is derived from an EMBL/GenBank/DDBJ whole genome shotgun (WGS) entry which is preliminary data.</text>
</comment>
<feature type="binding site" evidence="14">
    <location>
        <position position="456"/>
    </location>
    <ligand>
        <name>Mn(2+)</name>
        <dbReference type="ChEBI" id="CHEBI:29035"/>
    </ligand>
</feature>
<comment type="function">
    <text evidence="14">CRISPR (clustered regularly interspaced short palindromic repeat), is an adaptive immune system that provides protection against mobile genetic elements (viruses, transposable elements and conjugative plasmids). CRISPR clusters contain spacers, sequences complementary to antecedent mobile elements, and target invading nucleic acids. CRISPR clusters are transcribed and processed into CRISPR RNA (crRNA). Acts as a dsDNA endonuclease. Involved in the integration of spacer DNA into the CRISPR cassette.</text>
</comment>
<dbReference type="Pfam" id="PF01930">
    <property type="entry name" value="Cas_Cas4"/>
    <property type="match status" value="1"/>
</dbReference>
<evidence type="ECO:0000256" key="6">
    <source>
        <dbReference type="ARBA" id="ARBA00022842"/>
    </source>
</evidence>
<dbReference type="CDD" id="cd09634">
    <property type="entry name" value="Cas1_I-II-III"/>
    <property type="match status" value="1"/>
</dbReference>